<protein>
    <submittedName>
        <fullName evidence="1">PadR family transcriptional regulator</fullName>
    </submittedName>
</protein>
<dbReference type="OrthoDB" id="224705at2157"/>
<dbReference type="GeneID" id="56035455"/>
<dbReference type="Gene3D" id="1.10.10.10">
    <property type="entry name" value="Winged helix-like DNA-binding domain superfamily/Winged helix DNA-binding domain"/>
    <property type="match status" value="1"/>
</dbReference>
<sequence>MTKWLRSGRRRDICFLLAGAEDGELRGQQLKSELESHYEDRIEPKSFYGSVSALVDAGFVEKRTAGLHDVYALTESGKQRTREHFAWVRTCLEANSSR</sequence>
<dbReference type="SUPFAM" id="SSF46785">
    <property type="entry name" value="Winged helix' DNA-binding domain"/>
    <property type="match status" value="1"/>
</dbReference>
<name>A0A7D5KFE2_9EURY</name>
<accession>A0A7D5KFE2</accession>
<dbReference type="InterPro" id="IPR036388">
    <property type="entry name" value="WH-like_DNA-bd_sf"/>
</dbReference>
<evidence type="ECO:0000313" key="1">
    <source>
        <dbReference type="EMBL" id="QLG50801.1"/>
    </source>
</evidence>
<organism evidence="1 2">
    <name type="scientific">Natrinema halophilum</name>
    <dbReference type="NCBI Taxonomy" id="1699371"/>
    <lineage>
        <taxon>Archaea</taxon>
        <taxon>Methanobacteriati</taxon>
        <taxon>Methanobacteriota</taxon>
        <taxon>Stenosarchaea group</taxon>
        <taxon>Halobacteria</taxon>
        <taxon>Halobacteriales</taxon>
        <taxon>Natrialbaceae</taxon>
        <taxon>Natrinema</taxon>
    </lineage>
</organism>
<proteinExistence type="predicted"/>
<dbReference type="KEGG" id="haly:HYG82_19150"/>
<keyword evidence="2" id="KW-1185">Reference proteome</keyword>
<dbReference type="EMBL" id="CP058601">
    <property type="protein sequence ID" value="QLG50801.1"/>
    <property type="molecule type" value="Genomic_DNA"/>
</dbReference>
<dbReference type="Proteomes" id="UP000509241">
    <property type="component" value="Chromosome"/>
</dbReference>
<evidence type="ECO:0000313" key="2">
    <source>
        <dbReference type="Proteomes" id="UP000509241"/>
    </source>
</evidence>
<reference evidence="1 2" key="1">
    <citation type="submission" date="2020-07" db="EMBL/GenBank/DDBJ databases">
        <authorList>
            <person name="Cui H."/>
        </authorList>
    </citation>
    <scope>NUCLEOTIDE SEQUENCE [LARGE SCALE GENOMIC DNA]</scope>
    <source>
        <strain evidence="1 2">YPL8</strain>
    </source>
</reference>
<gene>
    <name evidence="1" type="ORF">HYG82_19150</name>
</gene>
<dbReference type="InterPro" id="IPR036390">
    <property type="entry name" value="WH_DNA-bd_sf"/>
</dbReference>
<dbReference type="AlphaFoldDB" id="A0A7D5KFE2"/>
<dbReference type="RefSeq" id="WP_179263652.1">
    <property type="nucleotide sequence ID" value="NZ_CP058601.1"/>
</dbReference>